<keyword evidence="2" id="KW-1185">Reference proteome</keyword>
<dbReference type="Proteomes" id="UP000499080">
    <property type="component" value="Unassembled WGS sequence"/>
</dbReference>
<evidence type="ECO:0000313" key="2">
    <source>
        <dbReference type="Proteomes" id="UP000499080"/>
    </source>
</evidence>
<dbReference type="EMBL" id="BGPR01001076">
    <property type="protein sequence ID" value="GBM44767.1"/>
    <property type="molecule type" value="Genomic_DNA"/>
</dbReference>
<accession>A0A4Y2FUQ9</accession>
<comment type="caution">
    <text evidence="1">The sequence shown here is derived from an EMBL/GenBank/DDBJ whole genome shotgun (WGS) entry which is preliminary data.</text>
</comment>
<sequence>MDWARWATPIANFIDHRLLLMKAIIYETPVDSIEDFVAQLSIADRSVREIPGIFGTVRQSLFRCYQACIIVCDRNCDHLL</sequence>
<dbReference type="AlphaFoldDB" id="A0A4Y2FUQ9"/>
<organism evidence="1 2">
    <name type="scientific">Araneus ventricosus</name>
    <name type="common">Orbweaver spider</name>
    <name type="synonym">Epeira ventricosa</name>
    <dbReference type="NCBI Taxonomy" id="182803"/>
    <lineage>
        <taxon>Eukaryota</taxon>
        <taxon>Metazoa</taxon>
        <taxon>Ecdysozoa</taxon>
        <taxon>Arthropoda</taxon>
        <taxon>Chelicerata</taxon>
        <taxon>Arachnida</taxon>
        <taxon>Araneae</taxon>
        <taxon>Araneomorphae</taxon>
        <taxon>Entelegynae</taxon>
        <taxon>Araneoidea</taxon>
        <taxon>Araneidae</taxon>
        <taxon>Araneus</taxon>
    </lineage>
</organism>
<gene>
    <name evidence="1" type="ORF">AVEN_164924_1</name>
</gene>
<evidence type="ECO:0000313" key="1">
    <source>
        <dbReference type="EMBL" id="GBM44767.1"/>
    </source>
</evidence>
<protein>
    <submittedName>
        <fullName evidence="1">Uncharacterized protein</fullName>
    </submittedName>
</protein>
<proteinExistence type="predicted"/>
<reference evidence="1 2" key="1">
    <citation type="journal article" date="2019" name="Sci. Rep.">
        <title>Orb-weaving spider Araneus ventricosus genome elucidates the spidroin gene catalogue.</title>
        <authorList>
            <person name="Kono N."/>
            <person name="Nakamura H."/>
            <person name="Ohtoshi R."/>
            <person name="Moran D.A.P."/>
            <person name="Shinohara A."/>
            <person name="Yoshida Y."/>
            <person name="Fujiwara M."/>
            <person name="Mori M."/>
            <person name="Tomita M."/>
            <person name="Arakawa K."/>
        </authorList>
    </citation>
    <scope>NUCLEOTIDE SEQUENCE [LARGE SCALE GENOMIC DNA]</scope>
</reference>
<name>A0A4Y2FUQ9_ARAVE</name>
<dbReference type="OrthoDB" id="9971063at2759"/>